<evidence type="ECO:0000259" key="1">
    <source>
        <dbReference type="Pfam" id="PF00561"/>
    </source>
</evidence>
<dbReference type="InterPro" id="IPR000073">
    <property type="entry name" value="AB_hydrolase_1"/>
</dbReference>
<accession>A0A918FPX4</accession>
<dbReference type="Proteomes" id="UP000658320">
    <property type="component" value="Unassembled WGS sequence"/>
</dbReference>
<dbReference type="AlphaFoldDB" id="A0A918FPX4"/>
<evidence type="ECO:0000313" key="2">
    <source>
        <dbReference type="EMBL" id="GGR59421.1"/>
    </source>
</evidence>
<dbReference type="GO" id="GO:0016787">
    <property type="term" value="F:hydrolase activity"/>
    <property type="evidence" value="ECO:0007669"/>
    <property type="project" value="UniProtKB-KW"/>
</dbReference>
<dbReference type="PANTHER" id="PTHR43433:SF10">
    <property type="entry name" value="AB HYDROLASE-1 DOMAIN-CONTAINING PROTEIN"/>
    <property type="match status" value="1"/>
</dbReference>
<dbReference type="InterPro" id="IPR029058">
    <property type="entry name" value="AB_hydrolase_fold"/>
</dbReference>
<dbReference type="InterPro" id="IPR050471">
    <property type="entry name" value="AB_hydrolase"/>
</dbReference>
<dbReference type="Pfam" id="PF00561">
    <property type="entry name" value="Abhydrolase_1"/>
    <property type="match status" value="1"/>
</dbReference>
<comment type="caution">
    <text evidence="2">The sequence shown here is derived from an EMBL/GenBank/DDBJ whole genome shotgun (WGS) entry which is preliminary data.</text>
</comment>
<proteinExistence type="predicted"/>
<name>A0A918FPX4_9ACTN</name>
<reference evidence="2" key="1">
    <citation type="journal article" date="2014" name="Int. J. Syst. Evol. Microbiol.">
        <title>Complete genome sequence of Corynebacterium casei LMG S-19264T (=DSM 44701T), isolated from a smear-ripened cheese.</title>
        <authorList>
            <consortium name="US DOE Joint Genome Institute (JGI-PGF)"/>
            <person name="Walter F."/>
            <person name="Albersmeier A."/>
            <person name="Kalinowski J."/>
            <person name="Ruckert C."/>
        </authorList>
    </citation>
    <scope>NUCLEOTIDE SEQUENCE</scope>
    <source>
        <strain evidence="2">JCM 4346</strain>
    </source>
</reference>
<dbReference type="PANTHER" id="PTHR43433">
    <property type="entry name" value="HYDROLASE, ALPHA/BETA FOLD FAMILY PROTEIN"/>
    <property type="match status" value="1"/>
</dbReference>
<keyword evidence="3" id="KW-1185">Reference proteome</keyword>
<gene>
    <name evidence="2" type="ORF">GCM10010251_90280</name>
</gene>
<keyword evidence="2" id="KW-0378">Hydrolase</keyword>
<dbReference type="Gene3D" id="3.40.50.1820">
    <property type="entry name" value="alpha/beta hydrolase"/>
    <property type="match status" value="1"/>
</dbReference>
<dbReference type="SUPFAM" id="SSF53474">
    <property type="entry name" value="alpha/beta-Hydrolases"/>
    <property type="match status" value="1"/>
</dbReference>
<protein>
    <submittedName>
        <fullName evidence="2">Alpha/beta hydrolase</fullName>
    </submittedName>
</protein>
<dbReference type="EMBL" id="BMSX01000037">
    <property type="protein sequence ID" value="GGR59421.1"/>
    <property type="molecule type" value="Genomic_DNA"/>
</dbReference>
<sequence>MPPAGAASVLREADAGVIGTSRQAWVGTRRCVTWSTVPVQCIGRRRRELRPAVPARLRCAARADPRDVTRTRHEEKDIMSTYLADKAEDLIVEGPSARFTYRRMGPQGGVPLVLLNRFRGTIDWWDPEFLDYLAADHDVIVFDNVGVGYTDGEPRDSLEGFAQGAIEFIDALGLAQADLLGWSLGGIVAQRVAVRRPELVRKVVVAGSGPAGWVPDAPPFSEKVLGIMAKPDADLEDMLYLFYPETETARASGREHFDHVATRLAAGGPAVSEAAAQGMLTAAATLLAAPFDEVVAELEAIKQPVLYANGLHDVMIPAHNSYVAVQHLDNATLVLYTGAGHAFLFQYAKAFTRQVADFLAA</sequence>
<dbReference type="PRINTS" id="PR00111">
    <property type="entry name" value="ABHYDROLASE"/>
</dbReference>
<evidence type="ECO:0000313" key="3">
    <source>
        <dbReference type="Proteomes" id="UP000658320"/>
    </source>
</evidence>
<reference evidence="2" key="2">
    <citation type="submission" date="2020-09" db="EMBL/GenBank/DDBJ databases">
        <authorList>
            <person name="Sun Q."/>
            <person name="Ohkuma M."/>
        </authorList>
    </citation>
    <scope>NUCLEOTIDE SEQUENCE</scope>
    <source>
        <strain evidence="2">JCM 4346</strain>
    </source>
</reference>
<organism evidence="2 3">
    <name type="scientific">Streptomyces aurantiogriseus</name>
    <dbReference type="NCBI Taxonomy" id="66870"/>
    <lineage>
        <taxon>Bacteria</taxon>
        <taxon>Bacillati</taxon>
        <taxon>Actinomycetota</taxon>
        <taxon>Actinomycetes</taxon>
        <taxon>Kitasatosporales</taxon>
        <taxon>Streptomycetaceae</taxon>
        <taxon>Streptomyces</taxon>
    </lineage>
</organism>
<feature type="domain" description="AB hydrolase-1" evidence="1">
    <location>
        <begin position="111"/>
        <end position="345"/>
    </location>
</feature>